<evidence type="ECO:0000313" key="2">
    <source>
        <dbReference type="Proteomes" id="UP000012062"/>
    </source>
</evidence>
<gene>
    <name evidence="1" type="ORF">MESS2_1590048</name>
</gene>
<sequence>MVVIITSTVIERLFIMAILFVHSRIRPGAAISVPNEPGLTGVAADALRQSSGSIVVEAV</sequence>
<evidence type="ECO:0000313" key="1">
    <source>
        <dbReference type="EMBL" id="CCV05541.1"/>
    </source>
</evidence>
<comment type="caution">
    <text evidence="1">The sequence shown here is derived from an EMBL/GenBank/DDBJ whole genome shotgun (WGS) entry which is preliminary data.</text>
</comment>
<organism evidence="1 2">
    <name type="scientific">Mesorhizobium metallidurans STM 2683</name>
    <dbReference type="NCBI Taxonomy" id="1297569"/>
    <lineage>
        <taxon>Bacteria</taxon>
        <taxon>Pseudomonadati</taxon>
        <taxon>Pseudomonadota</taxon>
        <taxon>Alphaproteobacteria</taxon>
        <taxon>Hyphomicrobiales</taxon>
        <taxon>Phyllobacteriaceae</taxon>
        <taxon>Mesorhizobium</taxon>
    </lineage>
</organism>
<proteinExistence type="predicted"/>
<dbReference type="STRING" id="1297569.MESS2_1590048"/>
<dbReference type="EMBL" id="CAUM01000067">
    <property type="protein sequence ID" value="CCV05541.1"/>
    <property type="molecule type" value="Genomic_DNA"/>
</dbReference>
<keyword evidence="2" id="KW-1185">Reference proteome</keyword>
<dbReference type="AlphaFoldDB" id="M5F140"/>
<name>M5F140_9HYPH</name>
<reference evidence="1 2" key="1">
    <citation type="submission" date="2013-02" db="EMBL/GenBank/DDBJ databases">
        <authorList>
            <person name="Genoscope - CEA"/>
        </authorList>
    </citation>
    <scope>NUCLEOTIDE SEQUENCE [LARGE SCALE GENOMIC DNA]</scope>
    <source>
        <strain evidence="1 2">STM 2683</strain>
    </source>
</reference>
<protein>
    <submittedName>
        <fullName evidence="1">Uncharacterized protein</fullName>
    </submittedName>
</protein>
<accession>M5F140</accession>
<dbReference type="Proteomes" id="UP000012062">
    <property type="component" value="Unassembled WGS sequence"/>
</dbReference>